<dbReference type="InterPro" id="IPR004839">
    <property type="entry name" value="Aminotransferase_I/II_large"/>
</dbReference>
<evidence type="ECO:0000313" key="12">
    <source>
        <dbReference type="EMBL" id="KRK63676.1"/>
    </source>
</evidence>
<dbReference type="PRINTS" id="PR00035">
    <property type="entry name" value="HTHGNTR"/>
</dbReference>
<dbReference type="Gene3D" id="1.10.10.10">
    <property type="entry name" value="Winged helix-like DNA-binding domain superfamily/Winged helix DNA-binding domain"/>
    <property type="match status" value="1"/>
</dbReference>
<dbReference type="STRING" id="1423811.FC72_GL001220"/>
<dbReference type="PROSITE" id="PS50949">
    <property type="entry name" value="HTH_GNTR"/>
    <property type="match status" value="1"/>
</dbReference>
<comment type="subunit">
    <text evidence="4">Homodimer.</text>
</comment>
<evidence type="ECO:0000259" key="11">
    <source>
        <dbReference type="PROSITE" id="PS50949"/>
    </source>
</evidence>
<dbReference type="AlphaFoldDB" id="A0A0R1IXU2"/>
<comment type="cofactor">
    <cofactor evidence="1">
        <name>pyridoxal 5'-phosphate</name>
        <dbReference type="ChEBI" id="CHEBI:597326"/>
    </cofactor>
</comment>
<evidence type="ECO:0000256" key="3">
    <source>
        <dbReference type="ARBA" id="ARBA00007441"/>
    </source>
</evidence>
<dbReference type="SUPFAM" id="SSF53383">
    <property type="entry name" value="PLP-dependent transferases"/>
    <property type="match status" value="1"/>
</dbReference>
<dbReference type="Proteomes" id="UP000050929">
    <property type="component" value="Unassembled WGS sequence"/>
</dbReference>
<dbReference type="FunFam" id="3.40.640.10:FF:000053">
    <property type="entry name" value="Aminotransferase, class I"/>
    <property type="match status" value="1"/>
</dbReference>
<dbReference type="SMART" id="SM00345">
    <property type="entry name" value="HTH_GNTR"/>
    <property type="match status" value="1"/>
</dbReference>
<keyword evidence="5 12" id="KW-0032">Aminotransferase</keyword>
<dbReference type="Pfam" id="PF00392">
    <property type="entry name" value="GntR"/>
    <property type="match status" value="1"/>
</dbReference>
<gene>
    <name evidence="12" type="ORF">FC72_GL001220</name>
</gene>
<protein>
    <submittedName>
        <fullName evidence="12">Multiple substrate aminotransferase</fullName>
    </submittedName>
</protein>
<dbReference type="InterPro" id="IPR036388">
    <property type="entry name" value="WH-like_DNA-bd_sf"/>
</dbReference>
<keyword evidence="9" id="KW-0238">DNA-binding</keyword>
<dbReference type="EMBL" id="AZDG01000025">
    <property type="protein sequence ID" value="KRK63676.1"/>
    <property type="molecule type" value="Genomic_DNA"/>
</dbReference>
<keyword evidence="7" id="KW-0663">Pyridoxal phosphate</keyword>
<dbReference type="PANTHER" id="PTHR46577">
    <property type="entry name" value="HTH-TYPE TRANSCRIPTIONAL REGULATORY PROTEIN GABR"/>
    <property type="match status" value="1"/>
</dbReference>
<proteinExistence type="inferred from homology"/>
<evidence type="ECO:0000256" key="8">
    <source>
        <dbReference type="ARBA" id="ARBA00023015"/>
    </source>
</evidence>
<evidence type="ECO:0000256" key="7">
    <source>
        <dbReference type="ARBA" id="ARBA00022898"/>
    </source>
</evidence>
<dbReference type="InterPro" id="IPR015424">
    <property type="entry name" value="PyrdxlP-dep_Trfase"/>
</dbReference>
<dbReference type="SUPFAM" id="SSF46785">
    <property type="entry name" value="Winged helix' DNA-binding domain"/>
    <property type="match status" value="1"/>
</dbReference>
<keyword evidence="8" id="KW-0805">Transcription regulation</keyword>
<evidence type="ECO:0000256" key="1">
    <source>
        <dbReference type="ARBA" id="ARBA00001933"/>
    </source>
</evidence>
<sequence>MLIKVTSQKSNHDPTKRTMNMKRISSLKINWQPNKESKIPIYKQIVQFVCNKVANGEWMVGDVLPSQRILAELFEVNRSTIVTAIDELTSYGIVSGRFGAGTQIISNTWSLFLPNISNWNNHLMSGSFQENNVMIQAINKLEFEPDVVRIGTGEIDPRLFSENIWKDILQKVGSKIHSLGYTENLGLPELRMAIAEHLKKTGLCAKPENILITSGSLQALQLIAESLLQKNSNVYTEAPSYLKSLQMFQSAGMNLKGIPMDSKGIEYWKLSTSGKLNNSILYTIPTNQNPTGITMTKDRREKLMSYCIENRLPIIEDGAYQELCYDNDAPKTLKAMDDNEMVIYLGTASKTLAPGLRIGWVVASEPIVQRLGDVKMQVDYGASSLSQWAMTEFLNSGLYDRYLKNLKNELKNRRDNALKVLEENFSDLANWNNPSGGFYIWLTFKKNIKIEKLFEEAIKERILLNPGDIYDFKENHSLRLSFAYVNSFEFEQAIKKLVQIVKKIIPM</sequence>
<evidence type="ECO:0000256" key="10">
    <source>
        <dbReference type="ARBA" id="ARBA00023163"/>
    </source>
</evidence>
<comment type="similarity">
    <text evidence="3">Belongs to the class-I pyridoxal-phosphate-dependent aminotransferase family.</text>
</comment>
<keyword evidence="13" id="KW-1185">Reference proteome</keyword>
<evidence type="ECO:0000313" key="13">
    <source>
        <dbReference type="Proteomes" id="UP000050929"/>
    </source>
</evidence>
<keyword evidence="10" id="KW-0804">Transcription</keyword>
<evidence type="ECO:0000256" key="9">
    <source>
        <dbReference type="ARBA" id="ARBA00023125"/>
    </source>
</evidence>
<name>A0A0R1IXU2_9LACO</name>
<reference evidence="12 13" key="1">
    <citation type="journal article" date="2015" name="Genome Announc.">
        <title>Expanding the biotechnology potential of lactobacilli through comparative genomics of 213 strains and associated genera.</title>
        <authorList>
            <person name="Sun Z."/>
            <person name="Harris H.M."/>
            <person name="McCann A."/>
            <person name="Guo C."/>
            <person name="Argimon S."/>
            <person name="Zhang W."/>
            <person name="Yang X."/>
            <person name="Jeffery I.B."/>
            <person name="Cooney J.C."/>
            <person name="Kagawa T.F."/>
            <person name="Liu W."/>
            <person name="Song Y."/>
            <person name="Salvetti E."/>
            <person name="Wrobel A."/>
            <person name="Rasinkangas P."/>
            <person name="Parkhill J."/>
            <person name="Rea M.C."/>
            <person name="O'Sullivan O."/>
            <person name="Ritari J."/>
            <person name="Douillard F.P."/>
            <person name="Paul Ross R."/>
            <person name="Yang R."/>
            <person name="Briner A.E."/>
            <person name="Felis G.E."/>
            <person name="de Vos W.M."/>
            <person name="Barrangou R."/>
            <person name="Klaenhammer T.R."/>
            <person name="Caufield P.W."/>
            <person name="Cui Y."/>
            <person name="Zhang H."/>
            <person name="O'Toole P.W."/>
        </authorList>
    </citation>
    <scope>NUCLEOTIDE SEQUENCE [LARGE SCALE GENOMIC DNA]</scope>
    <source>
        <strain evidence="12 13">DSM 20183</strain>
    </source>
</reference>
<evidence type="ECO:0000256" key="4">
    <source>
        <dbReference type="ARBA" id="ARBA00011738"/>
    </source>
</evidence>
<accession>A0A0R1IXU2</accession>
<comment type="caution">
    <text evidence="12">The sequence shown here is derived from an EMBL/GenBank/DDBJ whole genome shotgun (WGS) entry which is preliminary data.</text>
</comment>
<dbReference type="InterPro" id="IPR051446">
    <property type="entry name" value="HTH_trans_reg/aminotransferase"/>
</dbReference>
<dbReference type="GO" id="GO:0008483">
    <property type="term" value="F:transaminase activity"/>
    <property type="evidence" value="ECO:0007669"/>
    <property type="project" value="UniProtKB-KW"/>
</dbReference>
<dbReference type="GO" id="GO:0003700">
    <property type="term" value="F:DNA-binding transcription factor activity"/>
    <property type="evidence" value="ECO:0007669"/>
    <property type="project" value="InterPro"/>
</dbReference>
<evidence type="ECO:0000256" key="6">
    <source>
        <dbReference type="ARBA" id="ARBA00022679"/>
    </source>
</evidence>
<dbReference type="CDD" id="cd07377">
    <property type="entry name" value="WHTH_GntR"/>
    <property type="match status" value="1"/>
</dbReference>
<dbReference type="InterPro" id="IPR015422">
    <property type="entry name" value="PyrdxlP-dep_Trfase_small"/>
</dbReference>
<dbReference type="Gene3D" id="3.40.640.10">
    <property type="entry name" value="Type I PLP-dependent aspartate aminotransferase-like (Major domain)"/>
    <property type="match status" value="1"/>
</dbReference>
<dbReference type="PATRIC" id="fig|1423811.3.peg.1240"/>
<dbReference type="GO" id="GO:0030170">
    <property type="term" value="F:pyridoxal phosphate binding"/>
    <property type="evidence" value="ECO:0007669"/>
    <property type="project" value="InterPro"/>
</dbReference>
<feature type="domain" description="HTH gntR-type" evidence="11">
    <location>
        <begin position="39"/>
        <end position="107"/>
    </location>
</feature>
<dbReference type="PANTHER" id="PTHR46577:SF2">
    <property type="entry name" value="TRANSCRIPTIONAL REGULATORY PROTEIN"/>
    <property type="match status" value="1"/>
</dbReference>
<evidence type="ECO:0000256" key="5">
    <source>
        <dbReference type="ARBA" id="ARBA00022576"/>
    </source>
</evidence>
<dbReference type="InterPro" id="IPR015421">
    <property type="entry name" value="PyrdxlP-dep_Trfase_major"/>
</dbReference>
<organism evidence="12 13">
    <name type="scientific">Companilactobacillus tucceti DSM 20183</name>
    <dbReference type="NCBI Taxonomy" id="1423811"/>
    <lineage>
        <taxon>Bacteria</taxon>
        <taxon>Bacillati</taxon>
        <taxon>Bacillota</taxon>
        <taxon>Bacilli</taxon>
        <taxon>Lactobacillales</taxon>
        <taxon>Lactobacillaceae</taxon>
        <taxon>Companilactobacillus</taxon>
    </lineage>
</organism>
<dbReference type="Pfam" id="PF00155">
    <property type="entry name" value="Aminotran_1_2"/>
    <property type="match status" value="1"/>
</dbReference>
<dbReference type="Gene3D" id="3.90.1150.10">
    <property type="entry name" value="Aspartate Aminotransferase, domain 1"/>
    <property type="match status" value="1"/>
</dbReference>
<dbReference type="GO" id="GO:0003677">
    <property type="term" value="F:DNA binding"/>
    <property type="evidence" value="ECO:0007669"/>
    <property type="project" value="UniProtKB-KW"/>
</dbReference>
<dbReference type="CDD" id="cd00609">
    <property type="entry name" value="AAT_like"/>
    <property type="match status" value="1"/>
</dbReference>
<evidence type="ECO:0000256" key="2">
    <source>
        <dbReference type="ARBA" id="ARBA00005384"/>
    </source>
</evidence>
<dbReference type="InterPro" id="IPR000524">
    <property type="entry name" value="Tscrpt_reg_HTH_GntR"/>
</dbReference>
<dbReference type="InterPro" id="IPR036390">
    <property type="entry name" value="WH_DNA-bd_sf"/>
</dbReference>
<keyword evidence="6 12" id="KW-0808">Transferase</keyword>
<comment type="similarity">
    <text evidence="2">In the C-terminal section; belongs to the class-I pyridoxal-phosphate-dependent aminotransferase family.</text>
</comment>